<dbReference type="AlphaFoldDB" id="A0A919S4U9"/>
<reference evidence="3" key="1">
    <citation type="submission" date="2021-03" db="EMBL/GenBank/DDBJ databases">
        <title>Whole genome shotgun sequence of Actinoplanes auranticolor NBRC 12245.</title>
        <authorList>
            <person name="Komaki H."/>
            <person name="Tamura T."/>
        </authorList>
    </citation>
    <scope>NUCLEOTIDE SEQUENCE</scope>
    <source>
        <strain evidence="3">NBRC 12245</strain>
    </source>
</reference>
<feature type="transmembrane region" description="Helical" evidence="2">
    <location>
        <begin position="18"/>
        <end position="38"/>
    </location>
</feature>
<dbReference type="RefSeq" id="WP_212986608.1">
    <property type="nucleotide sequence ID" value="NZ_BAABEA010000003.1"/>
</dbReference>
<proteinExistence type="predicted"/>
<protein>
    <submittedName>
        <fullName evidence="3">Uncharacterized protein</fullName>
    </submittedName>
</protein>
<keyword evidence="2" id="KW-1133">Transmembrane helix</keyword>
<organism evidence="3 4">
    <name type="scientific">Actinoplanes auranticolor</name>
    <dbReference type="NCBI Taxonomy" id="47988"/>
    <lineage>
        <taxon>Bacteria</taxon>
        <taxon>Bacillati</taxon>
        <taxon>Actinomycetota</taxon>
        <taxon>Actinomycetes</taxon>
        <taxon>Micromonosporales</taxon>
        <taxon>Micromonosporaceae</taxon>
        <taxon>Actinoplanes</taxon>
    </lineage>
</organism>
<dbReference type="Proteomes" id="UP000681340">
    <property type="component" value="Unassembled WGS sequence"/>
</dbReference>
<name>A0A919S4U9_9ACTN</name>
<keyword evidence="2" id="KW-0812">Transmembrane</keyword>
<accession>A0A919S4U9</accession>
<dbReference type="EMBL" id="BOQL01000005">
    <property type="protein sequence ID" value="GIM63518.1"/>
    <property type="molecule type" value="Genomic_DNA"/>
</dbReference>
<feature type="compositionally biased region" description="Basic and acidic residues" evidence="1">
    <location>
        <begin position="95"/>
        <end position="119"/>
    </location>
</feature>
<comment type="caution">
    <text evidence="3">The sequence shown here is derived from an EMBL/GenBank/DDBJ whole genome shotgun (WGS) entry which is preliminary data.</text>
</comment>
<feature type="region of interest" description="Disordered" evidence="1">
    <location>
        <begin position="69"/>
        <end position="119"/>
    </location>
</feature>
<evidence type="ECO:0000313" key="4">
    <source>
        <dbReference type="Proteomes" id="UP000681340"/>
    </source>
</evidence>
<evidence type="ECO:0000256" key="2">
    <source>
        <dbReference type="SAM" id="Phobius"/>
    </source>
</evidence>
<gene>
    <name evidence="3" type="ORF">Aau02nite_04530</name>
</gene>
<evidence type="ECO:0000313" key="3">
    <source>
        <dbReference type="EMBL" id="GIM63518.1"/>
    </source>
</evidence>
<keyword evidence="4" id="KW-1185">Reference proteome</keyword>
<evidence type="ECO:0000256" key="1">
    <source>
        <dbReference type="SAM" id="MobiDB-lite"/>
    </source>
</evidence>
<sequence length="119" mass="12463">MDFVVAVNNFGDTRSGGLAGPMGLFIIVLMAISTVLLIRNMNKRLRRLPDSFPDPAAAERAAEIARLDADLERSGAAPRGTGAAAESTEVPASAKDAEVTGVDRGETPPTGERRGENAQ</sequence>
<keyword evidence="2" id="KW-0472">Membrane</keyword>